<protein>
    <recommendedName>
        <fullName evidence="1">DUF1559 domain-containing protein</fullName>
    </recommendedName>
</protein>
<dbReference type="InterPro" id="IPR027558">
    <property type="entry name" value="Pre_pil_HX9DG_C"/>
</dbReference>
<dbReference type="RefSeq" id="WP_146391841.1">
    <property type="nucleotide sequence ID" value="NZ_SJPK01000006.1"/>
</dbReference>
<gene>
    <name evidence="2" type="ORF">CA85_28710</name>
</gene>
<dbReference type="OrthoDB" id="217153at2"/>
<organism evidence="2 3">
    <name type="scientific">Allorhodopirellula solitaria</name>
    <dbReference type="NCBI Taxonomy" id="2527987"/>
    <lineage>
        <taxon>Bacteria</taxon>
        <taxon>Pseudomonadati</taxon>
        <taxon>Planctomycetota</taxon>
        <taxon>Planctomycetia</taxon>
        <taxon>Pirellulales</taxon>
        <taxon>Pirellulaceae</taxon>
        <taxon>Allorhodopirellula</taxon>
    </lineage>
</organism>
<name>A0A5C5XWJ0_9BACT</name>
<sequence>MLRHGVDFHLPPLAYEEDVYFAECDAIGEDPELIRARRQFASLGSEWLFSSIGISRMIAVFPRMTVNCTNGNVFSEGLYAPSSNHSAGFHSGFADGSAKTLSESIDANVWRALGSAQGKEIMKL</sequence>
<dbReference type="Proteomes" id="UP000318053">
    <property type="component" value="Unassembled WGS sequence"/>
</dbReference>
<reference evidence="2 3" key="1">
    <citation type="submission" date="2019-02" db="EMBL/GenBank/DDBJ databases">
        <title>Deep-cultivation of Planctomycetes and their phenomic and genomic characterization uncovers novel biology.</title>
        <authorList>
            <person name="Wiegand S."/>
            <person name="Jogler M."/>
            <person name="Boedeker C."/>
            <person name="Pinto D."/>
            <person name="Vollmers J."/>
            <person name="Rivas-Marin E."/>
            <person name="Kohn T."/>
            <person name="Peeters S.H."/>
            <person name="Heuer A."/>
            <person name="Rast P."/>
            <person name="Oberbeckmann S."/>
            <person name="Bunk B."/>
            <person name="Jeske O."/>
            <person name="Meyerdierks A."/>
            <person name="Storesund J.E."/>
            <person name="Kallscheuer N."/>
            <person name="Luecker S."/>
            <person name="Lage O.M."/>
            <person name="Pohl T."/>
            <person name="Merkel B.J."/>
            <person name="Hornburger P."/>
            <person name="Mueller R.-W."/>
            <person name="Bruemmer F."/>
            <person name="Labrenz M."/>
            <person name="Spormann A.M."/>
            <person name="Op Den Camp H."/>
            <person name="Overmann J."/>
            <person name="Amann R."/>
            <person name="Jetten M.S.M."/>
            <person name="Mascher T."/>
            <person name="Medema M.H."/>
            <person name="Devos D.P."/>
            <person name="Kaster A.-K."/>
            <person name="Ovreas L."/>
            <person name="Rohde M."/>
            <person name="Galperin M.Y."/>
            <person name="Jogler C."/>
        </authorList>
    </citation>
    <scope>NUCLEOTIDE SEQUENCE [LARGE SCALE GENOMIC DNA]</scope>
    <source>
        <strain evidence="2 3">CA85</strain>
    </source>
</reference>
<dbReference type="InterPro" id="IPR011453">
    <property type="entry name" value="DUF1559"/>
</dbReference>
<proteinExistence type="predicted"/>
<dbReference type="AlphaFoldDB" id="A0A5C5XWJ0"/>
<feature type="domain" description="DUF1559" evidence="1">
    <location>
        <begin position="38"/>
        <end position="107"/>
    </location>
</feature>
<accession>A0A5C5XWJ0</accession>
<dbReference type="NCBIfam" id="TIGR04294">
    <property type="entry name" value="pre_pil_HX9DG"/>
    <property type="match status" value="1"/>
</dbReference>
<dbReference type="EMBL" id="SJPK01000006">
    <property type="protein sequence ID" value="TWT66012.1"/>
    <property type="molecule type" value="Genomic_DNA"/>
</dbReference>
<evidence type="ECO:0000313" key="3">
    <source>
        <dbReference type="Proteomes" id="UP000318053"/>
    </source>
</evidence>
<evidence type="ECO:0000313" key="2">
    <source>
        <dbReference type="EMBL" id="TWT66012.1"/>
    </source>
</evidence>
<keyword evidence="3" id="KW-1185">Reference proteome</keyword>
<comment type="caution">
    <text evidence="2">The sequence shown here is derived from an EMBL/GenBank/DDBJ whole genome shotgun (WGS) entry which is preliminary data.</text>
</comment>
<dbReference type="Pfam" id="PF07596">
    <property type="entry name" value="SBP_bac_10"/>
    <property type="match status" value="1"/>
</dbReference>
<evidence type="ECO:0000259" key="1">
    <source>
        <dbReference type="Pfam" id="PF07596"/>
    </source>
</evidence>